<dbReference type="PANTHER" id="PTHR18937:SF172">
    <property type="entry name" value="STRUCTURAL MAINTENANCE OF CHROMOSOMES PROTEIN"/>
    <property type="match status" value="1"/>
</dbReference>
<dbReference type="GO" id="GO:0005524">
    <property type="term" value="F:ATP binding"/>
    <property type="evidence" value="ECO:0007669"/>
    <property type="project" value="UniProtKB-KW"/>
</dbReference>
<evidence type="ECO:0000259" key="13">
    <source>
        <dbReference type="SMART" id="SM00968"/>
    </source>
</evidence>
<sequence>MTTETVSTSDDQNIAIGDLHNEINTIESGNITGTTDKIKRKKHKEHIRTIGAEIRNMNEPIRRLIIDKVVLRNFKSYGGTTTIGPFHKRFTSIVGPNGSGKSNVIDAMLFVFGFRAKQIRLGKLSELIHNSNFYVNKNNGNPLESMEVAIHFCEILDHNPDSDNYDVIEGSQLVISREVFCDNTSKYRINGTISTQKEVSNALKHFGMDLYNNRFLILQGEVEQISQMKPKATKPDEEGLLEYLEDIIGTNQYLDQIKEAQTHYEELQDQYQQFSNKAILSQKEVEDLKDANDEANRYLFNEKLFHETMFLVTQKEIYDGELEKNVLSKDISGLEEQLRDYKKEISNVFKEKEDVESQIKSQKAELNRLLYTQKKLSDHFKKLCTKDEDLRMQLLREVKKVEEKTILIKKLTSKKPQLEKESKEKLAESENLLKTIPLLQSKLDNAEAELERLSDNLKPELEKAAKDLSFCEAVLAPIQQSYDDYKKEIKALEISIELLHSSEIELTKNLSSLKKDEKELKRKIKYNEELLKTSEASLEDGETKLRVIKDEICELEKDLHDKNTILIKLRDEYESLKHDITNLSNEKDQYKFIMNLASNENLSGIHGKLGDLCSIDKKYEKAFLVACGPAIETIVVDTPEIASKIFTELRRHNLGRVSAVSLSILNRDLKRLLERKSSIDIEKLPQGTQRLIDLIKPDQLKYKVCFYHAVRDTLVVNNFDDAKFVGYQMKKRVVTIDGEIIEPDGRLSGGGVPNIGIKDRRPSFGKSVDTNAMRKMKYDIDNKIQDISNIKDKLRQLSENEHSISKDMVTEKYNINLLSQNIENDSLHLGELLENIRNSELKIEDLKGDNRINLLKKDLEKKIEECNAIKKNVESQETSVSKAYEVLQNVGCGVLKESKLNVAKLDDELSKIRGDVEKLRKTAASLLGDAEKCARDILKYEKDIGEHKIREKGLETQLDNLEDEASEVNNKLTSLNKDCDQYSHTLKELNELLTTKNAIINEHELQSVDIKHRVDDLHRKLNAVNDCLSRHKTTLLSTKQQFEDTIRSLNLSNEATSLLYKFTHDSGVNLPCSSTMDQCSDEAEACRQDSLDKMEIIDPDTAKNTECDTSKQEEIPTIDLRQTKYSNELRIASNENLETINKDAMLKRVQELKRKLSHIPNLRIVEEYKKRVEEYIQKKKDLLIIQTKRDYAKSAHEHLCFKRKSEFLLNFAIIANKLKEVYQAITLGGDAELELVDSTEPFTEGILFSVRPVKKSWKQIHNLSGGEKTLSSLALVFALHHYKPNPVYFMDEIDAALDFRNVSIIAKNIKERTKDAQFIIISLRNQMFELCNQMVGIYKTCDITKSVCINPMVYSLNKRRLKDDEIASQ</sequence>
<evidence type="ECO:0000256" key="3">
    <source>
        <dbReference type="ARBA" id="ARBA00022618"/>
    </source>
</evidence>
<evidence type="ECO:0000313" key="14">
    <source>
        <dbReference type="EMBL" id="AFZ78997.1"/>
    </source>
</evidence>
<dbReference type="Gene3D" id="3.40.50.300">
    <property type="entry name" value="P-loop containing nucleotide triphosphate hydrolases"/>
    <property type="match status" value="2"/>
</dbReference>
<evidence type="ECO:0000256" key="11">
    <source>
        <dbReference type="PIRNR" id="PIRNR005719"/>
    </source>
</evidence>
<keyword evidence="5" id="KW-0498">Mitosis</keyword>
<keyword evidence="14" id="KW-0560">Oxidoreductase</keyword>
<keyword evidence="7 12" id="KW-0175">Coiled coil</keyword>
<dbReference type="InterPro" id="IPR003395">
    <property type="entry name" value="RecF/RecN/SMC_N"/>
</dbReference>
<dbReference type="EMBL" id="CP001669">
    <property type="protein sequence ID" value="AFZ78997.1"/>
    <property type="molecule type" value="Genomic_DNA"/>
</dbReference>
<dbReference type="Proteomes" id="UP000031512">
    <property type="component" value="Chromosome 1"/>
</dbReference>
<dbReference type="FunFam" id="3.40.50.300:FF:000481">
    <property type="entry name" value="Structural maintenance of chromosomes 4"/>
    <property type="match status" value="1"/>
</dbReference>
<dbReference type="GO" id="GO:0007076">
    <property type="term" value="P:mitotic chromosome condensation"/>
    <property type="evidence" value="ECO:0007669"/>
    <property type="project" value="TreeGrafter"/>
</dbReference>
<evidence type="ECO:0000256" key="8">
    <source>
        <dbReference type="ARBA" id="ARBA00023067"/>
    </source>
</evidence>
<dbReference type="OrthoDB" id="5575062at2759"/>
<dbReference type="GO" id="GO:0016887">
    <property type="term" value="F:ATP hydrolysis activity"/>
    <property type="evidence" value="ECO:0007669"/>
    <property type="project" value="InterPro"/>
</dbReference>
<dbReference type="Pfam" id="PF02463">
    <property type="entry name" value="SMC_N"/>
    <property type="match status" value="1"/>
</dbReference>
<dbReference type="PANTHER" id="PTHR18937">
    <property type="entry name" value="STRUCTURAL MAINTENANCE OF CHROMOSOMES SMC FAMILY MEMBER"/>
    <property type="match status" value="1"/>
</dbReference>
<keyword evidence="15" id="KW-1185">Reference proteome</keyword>
<evidence type="ECO:0000256" key="7">
    <source>
        <dbReference type="ARBA" id="ARBA00023054"/>
    </source>
</evidence>
<keyword evidence="3" id="KW-0132">Cell division</keyword>
<evidence type="ECO:0000256" key="2">
    <source>
        <dbReference type="ARBA" id="ARBA00006005"/>
    </source>
</evidence>
<dbReference type="GO" id="GO:0005634">
    <property type="term" value="C:nucleus"/>
    <property type="evidence" value="ECO:0007669"/>
    <property type="project" value="UniProtKB-SubCell"/>
</dbReference>
<dbReference type="SUPFAM" id="SSF57997">
    <property type="entry name" value="Tropomyosin"/>
    <property type="match status" value="1"/>
</dbReference>
<keyword evidence="9 11" id="KW-0539">Nucleus</keyword>
<dbReference type="Gene3D" id="3.30.70.1620">
    <property type="match status" value="1"/>
</dbReference>
<dbReference type="SUPFAM" id="SSF75553">
    <property type="entry name" value="Smc hinge domain"/>
    <property type="match status" value="1"/>
</dbReference>
<dbReference type="InterPro" id="IPR027417">
    <property type="entry name" value="P-loop_NTPase"/>
</dbReference>
<dbReference type="GO" id="GO:0016491">
    <property type="term" value="F:oxidoreductase activity"/>
    <property type="evidence" value="ECO:0007669"/>
    <property type="project" value="UniProtKB-KW"/>
</dbReference>
<dbReference type="eggNOG" id="KOG0996">
    <property type="taxonomic scope" value="Eukaryota"/>
</dbReference>
<feature type="coiled-coil region" evidence="12">
    <location>
        <begin position="829"/>
        <end position="1006"/>
    </location>
</feature>
<proteinExistence type="inferred from homology"/>
<gene>
    <name evidence="14" type="ORF">BEWA_018420</name>
</gene>
<dbReference type="Gene3D" id="1.10.287.1490">
    <property type="match status" value="1"/>
</dbReference>
<evidence type="ECO:0000256" key="10">
    <source>
        <dbReference type="ARBA" id="ARBA00023306"/>
    </source>
</evidence>
<evidence type="ECO:0000256" key="1">
    <source>
        <dbReference type="ARBA" id="ARBA00004123"/>
    </source>
</evidence>
<dbReference type="VEuPathDB" id="PiroplasmaDB:BEWA_018420"/>
<dbReference type="SMART" id="SM00968">
    <property type="entry name" value="SMC_hinge"/>
    <property type="match status" value="1"/>
</dbReference>
<evidence type="ECO:0000256" key="6">
    <source>
        <dbReference type="ARBA" id="ARBA00022840"/>
    </source>
</evidence>
<dbReference type="InterPro" id="IPR024704">
    <property type="entry name" value="SMC"/>
</dbReference>
<comment type="similarity">
    <text evidence="2">Belongs to the SMC family. SMC4 subfamily.</text>
</comment>
<dbReference type="PIRSF" id="PIRSF005719">
    <property type="entry name" value="SMC"/>
    <property type="match status" value="1"/>
</dbReference>
<dbReference type="RefSeq" id="XP_004828663.1">
    <property type="nucleotide sequence ID" value="XM_004828606.1"/>
</dbReference>
<evidence type="ECO:0000256" key="5">
    <source>
        <dbReference type="ARBA" id="ARBA00022776"/>
    </source>
</evidence>
<name>L0ATM4_THEEQ</name>
<reference evidence="14 15" key="1">
    <citation type="journal article" date="2012" name="BMC Genomics">
        <title>Comparative genomic analysis and phylogenetic position of Theileria equi.</title>
        <authorList>
            <person name="Kappmeyer L.S."/>
            <person name="Thiagarajan M."/>
            <person name="Herndon D.R."/>
            <person name="Ramsay J.D."/>
            <person name="Caler E."/>
            <person name="Djikeng A."/>
            <person name="Gillespie J.J."/>
            <person name="Lau A.O."/>
            <person name="Roalson E.H."/>
            <person name="Silva J.C."/>
            <person name="Silva M.G."/>
            <person name="Suarez C.E."/>
            <person name="Ueti M.W."/>
            <person name="Nene V.M."/>
            <person name="Mealey R.H."/>
            <person name="Knowles D.P."/>
            <person name="Brayton K.A."/>
        </authorList>
    </citation>
    <scope>NUCLEOTIDE SEQUENCE [LARGE SCALE GENOMIC DNA]</scope>
    <source>
        <strain evidence="14 15">WA</strain>
    </source>
</reference>
<feature type="coiled-coil region" evidence="12">
    <location>
        <begin position="324"/>
        <end position="372"/>
    </location>
</feature>
<evidence type="ECO:0000313" key="15">
    <source>
        <dbReference type="Proteomes" id="UP000031512"/>
    </source>
</evidence>
<feature type="coiled-coil region" evidence="12">
    <location>
        <begin position="250"/>
        <end position="284"/>
    </location>
</feature>
<comment type="subcellular location">
    <subcellularLocation>
        <location evidence="1 11">Nucleus</location>
    </subcellularLocation>
</comment>
<dbReference type="Gene3D" id="1.20.1060.20">
    <property type="match status" value="1"/>
</dbReference>
<evidence type="ECO:0000256" key="12">
    <source>
        <dbReference type="SAM" id="Coils"/>
    </source>
</evidence>
<dbReference type="KEGG" id="beq:BEWA_018420"/>
<keyword evidence="10" id="KW-0131">Cell cycle</keyword>
<keyword evidence="6" id="KW-0067">ATP-binding</keyword>
<keyword evidence="4" id="KW-0547">Nucleotide-binding</keyword>
<dbReference type="InterPro" id="IPR036277">
    <property type="entry name" value="SMC_hinge_sf"/>
</dbReference>
<dbReference type="SUPFAM" id="SSF52540">
    <property type="entry name" value="P-loop containing nucleoside triphosphate hydrolases"/>
    <property type="match status" value="1"/>
</dbReference>
<evidence type="ECO:0000256" key="9">
    <source>
        <dbReference type="ARBA" id="ARBA00023242"/>
    </source>
</evidence>
<dbReference type="GO" id="GO:0000796">
    <property type="term" value="C:condensin complex"/>
    <property type="evidence" value="ECO:0007669"/>
    <property type="project" value="TreeGrafter"/>
</dbReference>
<dbReference type="GeneID" id="15806241"/>
<dbReference type="STRING" id="1537102.L0ATM4"/>
<feature type="domain" description="SMC hinge" evidence="13">
    <location>
        <begin position="603"/>
        <end position="726"/>
    </location>
</feature>
<keyword evidence="8" id="KW-0226">DNA condensation</keyword>
<dbReference type="GO" id="GO:0051301">
    <property type="term" value="P:cell division"/>
    <property type="evidence" value="ECO:0007669"/>
    <property type="project" value="UniProtKB-KW"/>
</dbReference>
<dbReference type="Pfam" id="PF06470">
    <property type="entry name" value="SMC_hinge"/>
    <property type="match status" value="1"/>
</dbReference>
<protein>
    <recommendedName>
        <fullName evidence="11">Structural maintenance of chromosomes protein</fullName>
    </recommendedName>
</protein>
<organism evidence="14 15">
    <name type="scientific">Theileria equi strain WA</name>
    <dbReference type="NCBI Taxonomy" id="1537102"/>
    <lineage>
        <taxon>Eukaryota</taxon>
        <taxon>Sar</taxon>
        <taxon>Alveolata</taxon>
        <taxon>Apicomplexa</taxon>
        <taxon>Aconoidasida</taxon>
        <taxon>Piroplasmida</taxon>
        <taxon>Theileriidae</taxon>
        <taxon>Theileria</taxon>
    </lineage>
</organism>
<evidence type="ECO:0000256" key="4">
    <source>
        <dbReference type="ARBA" id="ARBA00022741"/>
    </source>
</evidence>
<dbReference type="InterPro" id="IPR010935">
    <property type="entry name" value="SMC_hinge"/>
</dbReference>
<accession>L0ATM4</accession>
<feature type="coiled-coil region" evidence="12">
    <location>
        <begin position="401"/>
        <end position="523"/>
    </location>
</feature>